<dbReference type="GO" id="GO:1990077">
    <property type="term" value="C:primosome complex"/>
    <property type="evidence" value="ECO:0007669"/>
    <property type="project" value="UniProtKB-KW"/>
</dbReference>
<dbReference type="GO" id="GO:0008270">
    <property type="term" value="F:zinc ion binding"/>
    <property type="evidence" value="ECO:0007669"/>
    <property type="project" value="UniProtKB-UniRule"/>
</dbReference>
<dbReference type="Gene3D" id="3.90.580.10">
    <property type="entry name" value="Zinc finger, CHC2-type domain"/>
    <property type="match status" value="1"/>
</dbReference>
<comment type="cofactor">
    <cofactor evidence="12 13 14">
        <name>Zn(2+)</name>
        <dbReference type="ChEBI" id="CHEBI:29105"/>
    </cofactor>
    <text evidence="12 13 14">Binds 1 zinc ion per monomer.</text>
</comment>
<gene>
    <name evidence="12 17" type="primary">dnaG</name>
    <name evidence="17" type="ordered locus">GAU_1891</name>
</gene>
<feature type="compositionally biased region" description="Polar residues" evidence="15">
    <location>
        <begin position="441"/>
        <end position="450"/>
    </location>
</feature>
<evidence type="ECO:0000256" key="6">
    <source>
        <dbReference type="ARBA" id="ARBA00022723"/>
    </source>
</evidence>
<evidence type="ECO:0000256" key="1">
    <source>
        <dbReference type="ARBA" id="ARBA00022478"/>
    </source>
</evidence>
<dbReference type="eggNOG" id="COG0358">
    <property type="taxonomic scope" value="Bacteria"/>
</dbReference>
<keyword evidence="10 12" id="KW-0238">DNA-binding</keyword>
<dbReference type="GO" id="GO:0003899">
    <property type="term" value="F:DNA-directed RNA polymerase activity"/>
    <property type="evidence" value="ECO:0007669"/>
    <property type="project" value="UniProtKB-UniRule"/>
</dbReference>
<dbReference type="Pfam" id="PF10410">
    <property type="entry name" value="DnaB_bind"/>
    <property type="match status" value="1"/>
</dbReference>
<dbReference type="InterPro" id="IPR030846">
    <property type="entry name" value="DnaG_bac"/>
</dbReference>
<dbReference type="FunFam" id="3.40.1360.10:FF:000002">
    <property type="entry name" value="DNA primase"/>
    <property type="match status" value="1"/>
</dbReference>
<dbReference type="InterPro" id="IPR050219">
    <property type="entry name" value="DnaG_primase"/>
</dbReference>
<dbReference type="CDD" id="cd03364">
    <property type="entry name" value="TOPRIM_DnaG_primases"/>
    <property type="match status" value="1"/>
</dbReference>
<evidence type="ECO:0000256" key="15">
    <source>
        <dbReference type="SAM" id="MobiDB-lite"/>
    </source>
</evidence>
<evidence type="ECO:0000256" key="11">
    <source>
        <dbReference type="ARBA" id="ARBA00023163"/>
    </source>
</evidence>
<evidence type="ECO:0000313" key="18">
    <source>
        <dbReference type="Proteomes" id="UP000002209"/>
    </source>
</evidence>
<comment type="function">
    <text evidence="12 13">RNA polymerase that catalyzes the synthesis of short RNA molecules used as primers for DNA polymerase during DNA replication.</text>
</comment>
<comment type="domain">
    <text evidence="12">Contains an N-terminal zinc-binding domain, a central core domain that contains the primase activity, and a C-terminal DnaB-binding domain.</text>
</comment>
<dbReference type="InterPro" id="IPR013264">
    <property type="entry name" value="DNAG_N"/>
</dbReference>
<dbReference type="Proteomes" id="UP000002209">
    <property type="component" value="Chromosome"/>
</dbReference>
<dbReference type="OrthoDB" id="9803773at2"/>
<evidence type="ECO:0000256" key="4">
    <source>
        <dbReference type="ARBA" id="ARBA00022695"/>
    </source>
</evidence>
<keyword evidence="3 12" id="KW-0808">Transferase</keyword>
<evidence type="ECO:0000313" key="17">
    <source>
        <dbReference type="EMBL" id="BAH38933.1"/>
    </source>
</evidence>
<proteinExistence type="inferred from homology"/>
<dbReference type="InterPro" id="IPR019475">
    <property type="entry name" value="DNA_primase_DnaB-bd"/>
</dbReference>
<keyword evidence="11 12" id="KW-0804">Transcription</keyword>
<dbReference type="GO" id="GO:0006269">
    <property type="term" value="P:DNA replication, synthesis of primer"/>
    <property type="evidence" value="ECO:0007669"/>
    <property type="project" value="UniProtKB-UniRule"/>
</dbReference>
<dbReference type="HAMAP" id="MF_00974">
    <property type="entry name" value="DNA_primase_DnaG"/>
    <property type="match status" value="1"/>
</dbReference>
<dbReference type="GO" id="GO:0003677">
    <property type="term" value="F:DNA binding"/>
    <property type="evidence" value="ECO:0007669"/>
    <property type="project" value="UniProtKB-KW"/>
</dbReference>
<dbReference type="Pfam" id="PF13155">
    <property type="entry name" value="Toprim_2"/>
    <property type="match status" value="1"/>
</dbReference>
<dbReference type="HOGENOM" id="CLU_013501_3_3_0"/>
<evidence type="ECO:0000256" key="3">
    <source>
        <dbReference type="ARBA" id="ARBA00022679"/>
    </source>
</evidence>
<keyword evidence="18" id="KW-1185">Reference proteome</keyword>
<protein>
    <recommendedName>
        <fullName evidence="12 13">DNA primase</fullName>
        <ecNumber evidence="12">2.7.7.101</ecNumber>
    </recommendedName>
</protein>
<comment type="catalytic activity">
    <reaction evidence="12">
        <text>ssDNA + n NTP = ssDNA/pppN(pN)n-1 hybrid + (n-1) diphosphate.</text>
        <dbReference type="EC" id="2.7.7.101"/>
    </reaction>
</comment>
<dbReference type="EMBL" id="AP009153">
    <property type="protein sequence ID" value="BAH38933.1"/>
    <property type="molecule type" value="Genomic_DNA"/>
</dbReference>
<name>C1A4A8_GEMAT</name>
<feature type="zinc finger region" description="CHC2-type" evidence="12 14">
    <location>
        <begin position="41"/>
        <end position="65"/>
    </location>
</feature>
<evidence type="ECO:0000256" key="14">
    <source>
        <dbReference type="PIRSR" id="PIRSR002811-1"/>
    </source>
</evidence>
<keyword evidence="1 12" id="KW-0240">DNA-directed RNA polymerase</keyword>
<keyword evidence="9" id="KW-0460">Magnesium</keyword>
<dbReference type="InterPro" id="IPR037068">
    <property type="entry name" value="DNA_primase_core_N_sf"/>
</dbReference>
<dbReference type="GO" id="GO:0000428">
    <property type="term" value="C:DNA-directed RNA polymerase complex"/>
    <property type="evidence" value="ECO:0007669"/>
    <property type="project" value="UniProtKB-KW"/>
</dbReference>
<accession>C1A4A8</accession>
<dbReference type="SUPFAM" id="SSF56731">
    <property type="entry name" value="DNA primase core"/>
    <property type="match status" value="1"/>
</dbReference>
<reference evidence="18" key="1">
    <citation type="submission" date="2006-03" db="EMBL/GenBank/DDBJ databases">
        <title>Complete genome sequence of Gemmatimonas aurantiaca T-27 that represents a novel phylum Gemmatimonadetes.</title>
        <authorList>
            <person name="Takasaki K."/>
            <person name="Ichikawa N."/>
            <person name="Miura H."/>
            <person name="Matsushita S."/>
            <person name="Watanabe Y."/>
            <person name="Oguchi A."/>
            <person name="Ankai A."/>
            <person name="Yashiro I."/>
            <person name="Takahashi M."/>
            <person name="Terui Y."/>
            <person name="Fukui S."/>
            <person name="Yokoyama H."/>
            <person name="Tanikawa S."/>
            <person name="Hanada S."/>
            <person name="Kamagata Y."/>
            <person name="Fujita N."/>
        </authorList>
    </citation>
    <scope>NUCLEOTIDE SEQUENCE [LARGE SCALE GENOMIC DNA]</scope>
    <source>
        <strain evidence="18">T-27 / DSM 14586 / JCM 11422 / NBRC 100505</strain>
    </source>
</reference>
<keyword evidence="5 12" id="KW-0235">DNA replication</keyword>
<dbReference type="SMART" id="SM00400">
    <property type="entry name" value="ZnF_CHCC"/>
    <property type="match status" value="1"/>
</dbReference>
<dbReference type="InterPro" id="IPR006295">
    <property type="entry name" value="DNA_primase_DnaG"/>
</dbReference>
<dbReference type="SMART" id="SM00493">
    <property type="entry name" value="TOPRIM"/>
    <property type="match status" value="1"/>
</dbReference>
<sequence length="657" mass="73462">MRARMIADELVEQVRSAADIVEIVSEFVPLRRSGGTWRGPCPFHQGKNPNFSVSPSHGSYHCFVCHESGDVFTFVRKRLGLDWPAAVKYVGEKVGIEVIDTPRRAQVQDPNAPNHEALAAAAEWFQQQLSDEQIGRDARAYLTQRGLDSGAWQRFGLGFAPRDAQALRRYLHSLGHDDARLLEAGLLGLRDGDTEPRVRFRGRVMFPIHDELGRPVGFGGRAMGDDQPKYLNSPESPVFQKRRTLYGLHTAKQAMRRTERAIVVEGYLDAIRLALAGIEEVVAPLGTALTEEQAKLLVRYASEIFLLYDSDEAGQKATFRSGMELLREKAAVRVVTLPDGEDPDSYVRVQGRSAMETQLAQAIDVFDRQVQLLERRGWFSDLRRSRRAVDKLLPTIRAAADPLTRDLYVARLADVTRLDKAAIAAEAEAQAEAERRRSTALVRQSPQQAGPPTDFGAPPHEGQGPPFDVGEEQGGVALPEPASDKAARTPWKGRRGKQGPEWKVTAIPPRPRSDEPVERALVRAMLFDRGVAERVAERHPPESFRSDACSELFGVLLDAPFDCDIEQIASHLSPDALRVLRELTEGSPFDAEAADITLSLSRLDARILEDRVDAILEAMRRTDDRTEKDTLMRERLELETELRRLLPIRSPRTKPRR</sequence>
<dbReference type="SUPFAM" id="SSF57783">
    <property type="entry name" value="Zinc beta-ribbon"/>
    <property type="match status" value="1"/>
</dbReference>
<dbReference type="PROSITE" id="PS50880">
    <property type="entry name" value="TOPRIM"/>
    <property type="match status" value="1"/>
</dbReference>
<dbReference type="InterPro" id="IPR002694">
    <property type="entry name" value="Znf_CHC2"/>
</dbReference>
<dbReference type="InterPro" id="IPR036977">
    <property type="entry name" value="DNA_primase_Znf_CHC2"/>
</dbReference>
<feature type="region of interest" description="Disordered" evidence="15">
    <location>
        <begin position="434"/>
        <end position="513"/>
    </location>
</feature>
<keyword evidence="7 12" id="KW-0863">Zinc-finger</keyword>
<comment type="similarity">
    <text evidence="12 13">Belongs to the DnaG primase family.</text>
</comment>
<feature type="domain" description="Toprim" evidence="16">
    <location>
        <begin position="259"/>
        <end position="340"/>
    </location>
</feature>
<evidence type="ECO:0000256" key="13">
    <source>
        <dbReference type="PIRNR" id="PIRNR002811"/>
    </source>
</evidence>
<dbReference type="InterPro" id="IPR006171">
    <property type="entry name" value="TOPRIM_dom"/>
</dbReference>
<dbReference type="KEGG" id="gau:GAU_1891"/>
<evidence type="ECO:0000256" key="2">
    <source>
        <dbReference type="ARBA" id="ARBA00022515"/>
    </source>
</evidence>
<organism evidence="17 18">
    <name type="scientific">Gemmatimonas aurantiaca (strain DSM 14586 / JCM 11422 / NBRC 100505 / T-27)</name>
    <dbReference type="NCBI Taxonomy" id="379066"/>
    <lineage>
        <taxon>Bacteria</taxon>
        <taxon>Pseudomonadati</taxon>
        <taxon>Gemmatimonadota</taxon>
        <taxon>Gemmatimonadia</taxon>
        <taxon>Gemmatimonadales</taxon>
        <taxon>Gemmatimonadaceae</taxon>
        <taxon>Gemmatimonas</taxon>
    </lineage>
</organism>
<keyword evidence="2 12" id="KW-0639">Primosome</keyword>
<keyword evidence="6 12" id="KW-0479">Metal-binding</keyword>
<evidence type="ECO:0000256" key="12">
    <source>
        <dbReference type="HAMAP-Rule" id="MF_00974"/>
    </source>
</evidence>
<dbReference type="EC" id="2.7.7.101" evidence="12"/>
<dbReference type="PANTHER" id="PTHR30313:SF2">
    <property type="entry name" value="DNA PRIMASE"/>
    <property type="match status" value="1"/>
</dbReference>
<keyword evidence="8 12" id="KW-0862">Zinc</keyword>
<evidence type="ECO:0000256" key="8">
    <source>
        <dbReference type="ARBA" id="ARBA00022833"/>
    </source>
</evidence>
<dbReference type="STRING" id="379066.GAU_1891"/>
<keyword evidence="4 12" id="KW-0548">Nucleotidyltransferase</keyword>
<dbReference type="InterPro" id="IPR034151">
    <property type="entry name" value="TOPRIM_DnaG_bac"/>
</dbReference>
<evidence type="ECO:0000256" key="10">
    <source>
        <dbReference type="ARBA" id="ARBA00023125"/>
    </source>
</evidence>
<dbReference type="AlphaFoldDB" id="C1A4A8"/>
<dbReference type="Gene3D" id="3.40.1360.10">
    <property type="match status" value="1"/>
</dbReference>
<dbReference type="GO" id="GO:0005737">
    <property type="term" value="C:cytoplasm"/>
    <property type="evidence" value="ECO:0007669"/>
    <property type="project" value="TreeGrafter"/>
</dbReference>
<evidence type="ECO:0000259" key="16">
    <source>
        <dbReference type="PROSITE" id="PS50880"/>
    </source>
</evidence>
<dbReference type="Gene3D" id="3.90.980.10">
    <property type="entry name" value="DNA primase, catalytic core, N-terminal domain"/>
    <property type="match status" value="1"/>
</dbReference>
<dbReference type="PANTHER" id="PTHR30313">
    <property type="entry name" value="DNA PRIMASE"/>
    <property type="match status" value="1"/>
</dbReference>
<dbReference type="Pfam" id="PF08275">
    <property type="entry name" value="DNAG_N"/>
    <property type="match status" value="1"/>
</dbReference>
<dbReference type="PIRSF" id="PIRSF002811">
    <property type="entry name" value="DnaG"/>
    <property type="match status" value="1"/>
</dbReference>
<comment type="subunit">
    <text evidence="12">Monomer. Interacts with DnaB.</text>
</comment>
<evidence type="ECO:0000256" key="7">
    <source>
        <dbReference type="ARBA" id="ARBA00022771"/>
    </source>
</evidence>
<dbReference type="Pfam" id="PF01807">
    <property type="entry name" value="Zn_ribbon_DnaG"/>
    <property type="match status" value="1"/>
</dbReference>
<evidence type="ECO:0000256" key="5">
    <source>
        <dbReference type="ARBA" id="ARBA00022705"/>
    </source>
</evidence>
<dbReference type="NCBIfam" id="TIGR01391">
    <property type="entry name" value="dnaG"/>
    <property type="match status" value="1"/>
</dbReference>
<evidence type="ECO:0000256" key="9">
    <source>
        <dbReference type="ARBA" id="ARBA00022842"/>
    </source>
</evidence>